<dbReference type="GO" id="GO:0017000">
    <property type="term" value="P:antibiotic biosynthetic process"/>
    <property type="evidence" value="ECO:0007669"/>
    <property type="project" value="UniProtKB-KW"/>
</dbReference>
<dbReference type="GO" id="GO:0020037">
    <property type="term" value="F:heme binding"/>
    <property type="evidence" value="ECO:0007669"/>
    <property type="project" value="InterPro"/>
</dbReference>
<dbReference type="InterPro" id="IPR050364">
    <property type="entry name" value="Cytochrome_P450_fung"/>
</dbReference>
<protein>
    <submittedName>
        <fullName evidence="7">Cytochrome P450</fullName>
    </submittedName>
</protein>
<evidence type="ECO:0000256" key="5">
    <source>
        <dbReference type="ARBA" id="ARBA00023004"/>
    </source>
</evidence>
<dbReference type="InterPro" id="IPR036396">
    <property type="entry name" value="Cyt_P450_sf"/>
</dbReference>
<sequence length="132" mass="14793">MSCMPFGRLFDTTARALDDRLKNRDSSRFDVVDHWLKAMGKNPGQVSLRDVYATATAAVGAASDTITCALQSFVYFMNHHPNAWKRAHEEIEEVQPAQGLCRDRVVKFAHAQGLPFLQACIKEALRVLALFL</sequence>
<evidence type="ECO:0000256" key="2">
    <source>
        <dbReference type="ARBA" id="ARBA00010617"/>
    </source>
</evidence>
<dbReference type="Gene3D" id="1.10.630.10">
    <property type="entry name" value="Cytochrome P450"/>
    <property type="match status" value="1"/>
</dbReference>
<keyword evidence="3" id="KW-0479">Metal-binding</keyword>
<evidence type="ECO:0000256" key="1">
    <source>
        <dbReference type="ARBA" id="ARBA00004792"/>
    </source>
</evidence>
<gene>
    <name evidence="7" type="ORF">QBC32DRAFT_11240</name>
</gene>
<evidence type="ECO:0000256" key="3">
    <source>
        <dbReference type="ARBA" id="ARBA00022723"/>
    </source>
</evidence>
<dbReference type="Pfam" id="PF00067">
    <property type="entry name" value="p450"/>
    <property type="match status" value="1"/>
</dbReference>
<comment type="similarity">
    <text evidence="2">Belongs to the cytochrome P450 family.</text>
</comment>
<reference evidence="7" key="1">
    <citation type="journal article" date="2023" name="Mol. Phylogenet. Evol.">
        <title>Genome-scale phylogeny and comparative genomics of the fungal order Sordariales.</title>
        <authorList>
            <person name="Hensen N."/>
            <person name="Bonometti L."/>
            <person name="Westerberg I."/>
            <person name="Brannstrom I.O."/>
            <person name="Guillou S."/>
            <person name="Cros-Aarteil S."/>
            <person name="Calhoun S."/>
            <person name="Haridas S."/>
            <person name="Kuo A."/>
            <person name="Mondo S."/>
            <person name="Pangilinan J."/>
            <person name="Riley R."/>
            <person name="LaButti K."/>
            <person name="Andreopoulos B."/>
            <person name="Lipzen A."/>
            <person name="Chen C."/>
            <person name="Yan M."/>
            <person name="Daum C."/>
            <person name="Ng V."/>
            <person name="Clum A."/>
            <person name="Steindorff A."/>
            <person name="Ohm R.A."/>
            <person name="Martin F."/>
            <person name="Silar P."/>
            <person name="Natvig D.O."/>
            <person name="Lalanne C."/>
            <person name="Gautier V."/>
            <person name="Ament-Velasquez S.L."/>
            <person name="Kruys A."/>
            <person name="Hutchinson M.I."/>
            <person name="Powell A.J."/>
            <person name="Barry K."/>
            <person name="Miller A.N."/>
            <person name="Grigoriev I.V."/>
            <person name="Debuchy R."/>
            <person name="Gladieux P."/>
            <person name="Hiltunen Thoren M."/>
            <person name="Johannesson H."/>
        </authorList>
    </citation>
    <scope>NUCLEOTIDE SEQUENCE</scope>
    <source>
        <strain evidence="7">CBS 626.80</strain>
    </source>
</reference>
<name>A0AAN6SF02_9PEZI</name>
<organism evidence="7 8">
    <name type="scientific">Pseudoneurospora amorphoporcata</name>
    <dbReference type="NCBI Taxonomy" id="241081"/>
    <lineage>
        <taxon>Eukaryota</taxon>
        <taxon>Fungi</taxon>
        <taxon>Dikarya</taxon>
        <taxon>Ascomycota</taxon>
        <taxon>Pezizomycotina</taxon>
        <taxon>Sordariomycetes</taxon>
        <taxon>Sordariomycetidae</taxon>
        <taxon>Sordariales</taxon>
        <taxon>Sordariaceae</taxon>
        <taxon>Pseudoneurospora</taxon>
    </lineage>
</organism>
<dbReference type="PANTHER" id="PTHR46300:SF11">
    <property type="entry name" value="OXIDOREDUCTASE, PUTATIVE-RELATED"/>
    <property type="match status" value="1"/>
</dbReference>
<dbReference type="EMBL" id="MU859172">
    <property type="protein sequence ID" value="KAK3950571.1"/>
    <property type="molecule type" value="Genomic_DNA"/>
</dbReference>
<dbReference type="GO" id="GO:0016705">
    <property type="term" value="F:oxidoreductase activity, acting on paired donors, with incorporation or reduction of molecular oxygen"/>
    <property type="evidence" value="ECO:0007669"/>
    <property type="project" value="InterPro"/>
</dbReference>
<accession>A0AAN6SF02</accession>
<evidence type="ECO:0000256" key="4">
    <source>
        <dbReference type="ARBA" id="ARBA00023002"/>
    </source>
</evidence>
<dbReference type="InterPro" id="IPR001128">
    <property type="entry name" value="Cyt_P450"/>
</dbReference>
<dbReference type="AlphaFoldDB" id="A0AAN6SF02"/>
<dbReference type="GO" id="GO:0004497">
    <property type="term" value="F:monooxygenase activity"/>
    <property type="evidence" value="ECO:0007669"/>
    <property type="project" value="InterPro"/>
</dbReference>
<proteinExistence type="inferred from homology"/>
<dbReference type="Proteomes" id="UP001303222">
    <property type="component" value="Unassembled WGS sequence"/>
</dbReference>
<dbReference type="SUPFAM" id="SSF48264">
    <property type="entry name" value="Cytochrome P450"/>
    <property type="match status" value="1"/>
</dbReference>
<evidence type="ECO:0000256" key="6">
    <source>
        <dbReference type="ARBA" id="ARBA00023194"/>
    </source>
</evidence>
<comment type="pathway">
    <text evidence="1">Antibiotic biosynthesis.</text>
</comment>
<keyword evidence="5" id="KW-0408">Iron</keyword>
<keyword evidence="6" id="KW-0045">Antibiotic biosynthesis</keyword>
<evidence type="ECO:0000313" key="8">
    <source>
        <dbReference type="Proteomes" id="UP001303222"/>
    </source>
</evidence>
<dbReference type="GO" id="GO:0005506">
    <property type="term" value="F:iron ion binding"/>
    <property type="evidence" value="ECO:0007669"/>
    <property type="project" value="InterPro"/>
</dbReference>
<keyword evidence="4" id="KW-0560">Oxidoreductase</keyword>
<evidence type="ECO:0000313" key="7">
    <source>
        <dbReference type="EMBL" id="KAK3950571.1"/>
    </source>
</evidence>
<dbReference type="PANTHER" id="PTHR46300">
    <property type="entry name" value="P450, PUTATIVE (EUROFUNG)-RELATED-RELATED"/>
    <property type="match status" value="1"/>
</dbReference>
<keyword evidence="8" id="KW-1185">Reference proteome</keyword>
<comment type="caution">
    <text evidence="7">The sequence shown here is derived from an EMBL/GenBank/DDBJ whole genome shotgun (WGS) entry which is preliminary data.</text>
</comment>
<reference evidence="7" key="2">
    <citation type="submission" date="2023-06" db="EMBL/GenBank/DDBJ databases">
        <authorList>
            <consortium name="Lawrence Berkeley National Laboratory"/>
            <person name="Mondo S.J."/>
            <person name="Hensen N."/>
            <person name="Bonometti L."/>
            <person name="Westerberg I."/>
            <person name="Brannstrom I.O."/>
            <person name="Guillou S."/>
            <person name="Cros-Aarteil S."/>
            <person name="Calhoun S."/>
            <person name="Haridas S."/>
            <person name="Kuo A."/>
            <person name="Pangilinan J."/>
            <person name="Riley R."/>
            <person name="Labutti K."/>
            <person name="Andreopoulos B."/>
            <person name="Lipzen A."/>
            <person name="Chen C."/>
            <person name="Yanf M."/>
            <person name="Daum C."/>
            <person name="Ng V."/>
            <person name="Clum A."/>
            <person name="Steindorff A."/>
            <person name="Ohm R."/>
            <person name="Martin F."/>
            <person name="Silar P."/>
            <person name="Natvig D."/>
            <person name="Lalanne C."/>
            <person name="Gautier V."/>
            <person name="Ament-Velasquez S.L."/>
            <person name="Kruys A."/>
            <person name="Hutchinson M.I."/>
            <person name="Powell A.J."/>
            <person name="Barry K."/>
            <person name="Miller A.N."/>
            <person name="Grigoriev I.V."/>
            <person name="Debuchy R."/>
            <person name="Gladieux P."/>
            <person name="Thoren M.H."/>
            <person name="Johannesson H."/>
        </authorList>
    </citation>
    <scope>NUCLEOTIDE SEQUENCE</scope>
    <source>
        <strain evidence="7">CBS 626.80</strain>
    </source>
</reference>